<feature type="domain" description="TLDc" evidence="7">
    <location>
        <begin position="154"/>
        <end position="360"/>
    </location>
</feature>
<comment type="caution">
    <text evidence="8">The sequence shown here is derived from an EMBL/GenBank/DDBJ whole genome shotgun (WGS) entry which is preliminary data.</text>
</comment>
<feature type="region of interest" description="Disordered" evidence="5">
    <location>
        <begin position="1"/>
        <end position="60"/>
    </location>
</feature>
<feature type="non-terminal residue" evidence="8">
    <location>
        <position position="1"/>
    </location>
</feature>
<keyword evidence="6" id="KW-0472">Membrane</keyword>
<evidence type="ECO:0000256" key="6">
    <source>
        <dbReference type="SAM" id="Phobius"/>
    </source>
</evidence>
<proteinExistence type="inferred from homology"/>
<feature type="transmembrane region" description="Helical" evidence="6">
    <location>
        <begin position="281"/>
        <end position="298"/>
    </location>
</feature>
<dbReference type="AlphaFoldDB" id="X6NT92"/>
<evidence type="ECO:0000256" key="5">
    <source>
        <dbReference type="SAM" id="MobiDB-lite"/>
    </source>
</evidence>
<name>X6NT92_RETFI</name>
<organism evidence="8 9">
    <name type="scientific">Reticulomyxa filosa</name>
    <dbReference type="NCBI Taxonomy" id="46433"/>
    <lineage>
        <taxon>Eukaryota</taxon>
        <taxon>Sar</taxon>
        <taxon>Rhizaria</taxon>
        <taxon>Retaria</taxon>
        <taxon>Foraminifera</taxon>
        <taxon>Monothalamids</taxon>
        <taxon>Reticulomyxidae</taxon>
        <taxon>Reticulomyxa</taxon>
    </lineage>
</organism>
<evidence type="ECO:0000256" key="1">
    <source>
        <dbReference type="ARBA" id="ARBA00004173"/>
    </source>
</evidence>
<dbReference type="InterPro" id="IPR006571">
    <property type="entry name" value="TLDc_dom"/>
</dbReference>
<protein>
    <recommendedName>
        <fullName evidence="4">Oxidation resistance protein 1</fullName>
    </recommendedName>
</protein>
<feature type="compositionally biased region" description="Basic and acidic residues" evidence="5">
    <location>
        <begin position="26"/>
        <end position="55"/>
    </location>
</feature>
<comment type="subcellular location">
    <subcellularLocation>
        <location evidence="1">Mitochondrion</location>
    </subcellularLocation>
</comment>
<feature type="region of interest" description="Disordered" evidence="5">
    <location>
        <begin position="247"/>
        <end position="266"/>
    </location>
</feature>
<evidence type="ECO:0000259" key="7">
    <source>
        <dbReference type="PROSITE" id="PS51886"/>
    </source>
</evidence>
<dbReference type="GO" id="GO:0005739">
    <property type="term" value="C:mitochondrion"/>
    <property type="evidence" value="ECO:0007669"/>
    <property type="project" value="UniProtKB-SubCell"/>
</dbReference>
<dbReference type="OrthoDB" id="25620at2759"/>
<dbReference type="PROSITE" id="PS51886">
    <property type="entry name" value="TLDC"/>
    <property type="match status" value="1"/>
</dbReference>
<evidence type="ECO:0000313" key="8">
    <source>
        <dbReference type="EMBL" id="ETO29173.1"/>
    </source>
</evidence>
<evidence type="ECO:0000256" key="3">
    <source>
        <dbReference type="ARBA" id="ARBA00023128"/>
    </source>
</evidence>
<evidence type="ECO:0000313" key="9">
    <source>
        <dbReference type="Proteomes" id="UP000023152"/>
    </source>
</evidence>
<dbReference type="OMA" id="KYERICT"/>
<keyword evidence="9" id="KW-1185">Reference proteome</keyword>
<feature type="compositionally biased region" description="Basic residues" evidence="5">
    <location>
        <begin position="247"/>
        <end position="258"/>
    </location>
</feature>
<accession>X6NT92</accession>
<reference evidence="8 9" key="1">
    <citation type="journal article" date="2013" name="Curr. Biol.">
        <title>The Genome of the Foraminiferan Reticulomyxa filosa.</title>
        <authorList>
            <person name="Glockner G."/>
            <person name="Hulsmann N."/>
            <person name="Schleicher M."/>
            <person name="Noegel A.A."/>
            <person name="Eichinger L."/>
            <person name="Gallinger C."/>
            <person name="Pawlowski J."/>
            <person name="Sierra R."/>
            <person name="Euteneuer U."/>
            <person name="Pillet L."/>
            <person name="Moustafa A."/>
            <person name="Platzer M."/>
            <person name="Groth M."/>
            <person name="Szafranski K."/>
            <person name="Schliwa M."/>
        </authorList>
    </citation>
    <scope>NUCLEOTIDE SEQUENCE [LARGE SCALE GENOMIC DNA]</scope>
</reference>
<feature type="compositionally biased region" description="Acidic residues" evidence="5">
    <location>
        <begin position="13"/>
        <end position="25"/>
    </location>
</feature>
<gene>
    <name evidence="8" type="ORF">RFI_07952</name>
</gene>
<dbReference type="PANTHER" id="PTHR23354:SF62">
    <property type="entry name" value="MUSTARD, ISOFORM V"/>
    <property type="match status" value="1"/>
</dbReference>
<sequence length="361" mass="40688">VAAPNEDATNDKEESEDGGDDEQLPGDEREGPMALKAEESNKNENASEEKAKPDNEEQPNLKYAHLDLYWENCGTMDLSSKEAKKALLKSSDVEKLNEKQALIPINASTYEILAQGMRDYRSYLIRCKARNKSGWGEYGVPLEILTEKMEIDSKILKPGEKEILVSWLPKKYQGRKLKLLFRASKKAFASAAFHAKCDNKGPTLTVIKAKSGNVFGGFTTVPWGMSNTYRFDKHAFIFLLRKKESKKKKKEKTTKKKRPKDEPPVKWKATNTSNAVYHGSAYGPTFGMFLLFYLVLFFKYERICTSCTGGGFDFYLCSNCNTTGSSYANAGNSYGCPRDQNLLAGTYNFLVAEYEVFELKK</sequence>
<dbReference type="PANTHER" id="PTHR23354">
    <property type="entry name" value="NUCLEOLAR PROTEIN 7/ESTROGEN RECEPTOR COACTIVATOR-RELATED"/>
    <property type="match status" value="1"/>
</dbReference>
<evidence type="ECO:0000256" key="4">
    <source>
        <dbReference type="ARBA" id="ARBA00040604"/>
    </source>
</evidence>
<keyword evidence="6" id="KW-1133">Transmembrane helix</keyword>
<dbReference type="EMBL" id="ASPP01006208">
    <property type="protein sequence ID" value="ETO29173.1"/>
    <property type="molecule type" value="Genomic_DNA"/>
</dbReference>
<keyword evidence="3" id="KW-0496">Mitochondrion</keyword>
<evidence type="ECO:0000256" key="2">
    <source>
        <dbReference type="ARBA" id="ARBA00009540"/>
    </source>
</evidence>
<dbReference type="Proteomes" id="UP000023152">
    <property type="component" value="Unassembled WGS sequence"/>
</dbReference>
<dbReference type="Pfam" id="PF07534">
    <property type="entry name" value="TLD"/>
    <property type="match status" value="1"/>
</dbReference>
<comment type="similarity">
    <text evidence="2">Belongs to the OXR1 family.</text>
</comment>
<dbReference type="SMART" id="SM00584">
    <property type="entry name" value="TLDc"/>
    <property type="match status" value="1"/>
</dbReference>
<keyword evidence="6" id="KW-0812">Transmembrane</keyword>